<name>A0ABW4ED11_9RHOB</name>
<gene>
    <name evidence="6" type="ORF">ACFTOW_07375</name>
</gene>
<dbReference type="EMBL" id="JBHUDD010000047">
    <property type="protein sequence ID" value="MFD1509220.1"/>
    <property type="molecule type" value="Genomic_DNA"/>
</dbReference>
<reference evidence="7" key="1">
    <citation type="journal article" date="2019" name="Int. J. Syst. Evol. Microbiol.">
        <title>The Global Catalogue of Microorganisms (GCM) 10K type strain sequencing project: providing services to taxonomists for standard genome sequencing and annotation.</title>
        <authorList>
            <consortium name="The Broad Institute Genomics Platform"/>
            <consortium name="The Broad Institute Genome Sequencing Center for Infectious Disease"/>
            <person name="Wu L."/>
            <person name="Ma J."/>
        </authorList>
    </citation>
    <scope>NUCLEOTIDE SEQUENCE [LARGE SCALE GENOMIC DNA]</scope>
    <source>
        <strain evidence="7">CGMCC 1.12477</strain>
    </source>
</reference>
<proteinExistence type="predicted"/>
<dbReference type="Gene3D" id="1.10.357.10">
    <property type="entry name" value="Tetracycline Repressor, domain 2"/>
    <property type="match status" value="1"/>
</dbReference>
<evidence type="ECO:0000256" key="4">
    <source>
        <dbReference type="PROSITE-ProRule" id="PRU00335"/>
    </source>
</evidence>
<evidence type="ECO:0000313" key="6">
    <source>
        <dbReference type="EMBL" id="MFD1509220.1"/>
    </source>
</evidence>
<comment type="caution">
    <text evidence="6">The sequence shown here is derived from an EMBL/GenBank/DDBJ whole genome shotgun (WGS) entry which is preliminary data.</text>
</comment>
<sequence>MARPKPDTEKIRHKLLQAAEDMLAETGGRRLVLSEIARRVGLSQSHAHNFFATKSDLVRALAERWFAEVEGALDAVQKDQLDPAEALEAYVLTILRLKRARHDADPRLFAAYIDLAGDHGDVIAAHAGRLRDGLREILSRQVPSSHLETATDMVMDATVAFRIPHMIALMRPGASDERARRVVAMCQAALNGGLPRE</sequence>
<organism evidence="6 7">
    <name type="scientific">Lacimonas salitolerans</name>
    <dbReference type="NCBI Taxonomy" id="1323750"/>
    <lineage>
        <taxon>Bacteria</taxon>
        <taxon>Pseudomonadati</taxon>
        <taxon>Pseudomonadota</taxon>
        <taxon>Alphaproteobacteria</taxon>
        <taxon>Rhodobacterales</taxon>
        <taxon>Paracoccaceae</taxon>
        <taxon>Lacimonas</taxon>
    </lineage>
</organism>
<evidence type="ECO:0000259" key="5">
    <source>
        <dbReference type="PROSITE" id="PS50977"/>
    </source>
</evidence>
<feature type="domain" description="HTH tetR-type" evidence="5">
    <location>
        <begin position="9"/>
        <end position="69"/>
    </location>
</feature>
<dbReference type="PANTHER" id="PTHR30055:SF234">
    <property type="entry name" value="HTH-TYPE TRANSCRIPTIONAL REGULATOR BETI"/>
    <property type="match status" value="1"/>
</dbReference>
<evidence type="ECO:0000256" key="1">
    <source>
        <dbReference type="ARBA" id="ARBA00023015"/>
    </source>
</evidence>
<keyword evidence="2 4" id="KW-0238">DNA-binding</keyword>
<dbReference type="InterPro" id="IPR041478">
    <property type="entry name" value="TetR_C_27"/>
</dbReference>
<dbReference type="PROSITE" id="PS50977">
    <property type="entry name" value="HTH_TETR_2"/>
    <property type="match status" value="1"/>
</dbReference>
<dbReference type="RefSeq" id="WP_379914419.1">
    <property type="nucleotide sequence ID" value="NZ_JBHUDD010000047.1"/>
</dbReference>
<dbReference type="InterPro" id="IPR009057">
    <property type="entry name" value="Homeodomain-like_sf"/>
</dbReference>
<dbReference type="Pfam" id="PF00440">
    <property type="entry name" value="TetR_N"/>
    <property type="match status" value="1"/>
</dbReference>
<protein>
    <submittedName>
        <fullName evidence="6">TetR/AcrR family transcriptional regulator</fullName>
    </submittedName>
</protein>
<evidence type="ECO:0000256" key="2">
    <source>
        <dbReference type="ARBA" id="ARBA00023125"/>
    </source>
</evidence>
<keyword evidence="3" id="KW-0804">Transcription</keyword>
<dbReference type="InterPro" id="IPR001647">
    <property type="entry name" value="HTH_TetR"/>
</dbReference>
<feature type="DNA-binding region" description="H-T-H motif" evidence="4">
    <location>
        <begin position="32"/>
        <end position="51"/>
    </location>
</feature>
<dbReference type="PANTHER" id="PTHR30055">
    <property type="entry name" value="HTH-TYPE TRANSCRIPTIONAL REGULATOR RUTR"/>
    <property type="match status" value="1"/>
</dbReference>
<dbReference type="InterPro" id="IPR050109">
    <property type="entry name" value="HTH-type_TetR-like_transc_reg"/>
</dbReference>
<keyword evidence="7" id="KW-1185">Reference proteome</keyword>
<dbReference type="Pfam" id="PF17935">
    <property type="entry name" value="TetR_C_27"/>
    <property type="match status" value="1"/>
</dbReference>
<evidence type="ECO:0000256" key="3">
    <source>
        <dbReference type="ARBA" id="ARBA00023163"/>
    </source>
</evidence>
<keyword evidence="1" id="KW-0805">Transcription regulation</keyword>
<evidence type="ECO:0000313" key="7">
    <source>
        <dbReference type="Proteomes" id="UP001597186"/>
    </source>
</evidence>
<dbReference type="SUPFAM" id="SSF46689">
    <property type="entry name" value="Homeodomain-like"/>
    <property type="match status" value="1"/>
</dbReference>
<dbReference type="Proteomes" id="UP001597186">
    <property type="component" value="Unassembled WGS sequence"/>
</dbReference>
<accession>A0ABW4ED11</accession>